<evidence type="ECO:0000259" key="2">
    <source>
        <dbReference type="Pfam" id="PF20151"/>
    </source>
</evidence>
<keyword evidence="1" id="KW-0812">Transmembrane</keyword>
<dbReference type="InterPro" id="IPR045340">
    <property type="entry name" value="DUF6533"/>
</dbReference>
<keyword evidence="4" id="KW-1185">Reference proteome</keyword>
<evidence type="ECO:0000313" key="3">
    <source>
        <dbReference type="EMBL" id="KZP25787.1"/>
    </source>
</evidence>
<feature type="transmembrane region" description="Helical" evidence="1">
    <location>
        <begin position="50"/>
        <end position="77"/>
    </location>
</feature>
<dbReference type="Pfam" id="PF20151">
    <property type="entry name" value="DUF6533"/>
    <property type="match status" value="1"/>
</dbReference>
<dbReference type="AlphaFoldDB" id="A0A166P752"/>
<feature type="transmembrane region" description="Helical" evidence="1">
    <location>
        <begin position="241"/>
        <end position="258"/>
    </location>
</feature>
<gene>
    <name evidence="3" type="ORF">FIBSPDRAFT_949899</name>
</gene>
<organism evidence="3 4">
    <name type="scientific">Athelia psychrophila</name>
    <dbReference type="NCBI Taxonomy" id="1759441"/>
    <lineage>
        <taxon>Eukaryota</taxon>
        <taxon>Fungi</taxon>
        <taxon>Dikarya</taxon>
        <taxon>Basidiomycota</taxon>
        <taxon>Agaricomycotina</taxon>
        <taxon>Agaricomycetes</taxon>
        <taxon>Agaricomycetidae</taxon>
        <taxon>Atheliales</taxon>
        <taxon>Atheliaceae</taxon>
        <taxon>Athelia</taxon>
    </lineage>
</organism>
<evidence type="ECO:0000313" key="4">
    <source>
        <dbReference type="Proteomes" id="UP000076532"/>
    </source>
</evidence>
<reference evidence="3 4" key="1">
    <citation type="journal article" date="2016" name="Mol. Biol. Evol.">
        <title>Comparative Genomics of Early-Diverging Mushroom-Forming Fungi Provides Insights into the Origins of Lignocellulose Decay Capabilities.</title>
        <authorList>
            <person name="Nagy L.G."/>
            <person name="Riley R."/>
            <person name="Tritt A."/>
            <person name="Adam C."/>
            <person name="Daum C."/>
            <person name="Floudas D."/>
            <person name="Sun H."/>
            <person name="Yadav J.S."/>
            <person name="Pangilinan J."/>
            <person name="Larsson K.H."/>
            <person name="Matsuura K."/>
            <person name="Barry K."/>
            <person name="Labutti K."/>
            <person name="Kuo R."/>
            <person name="Ohm R.A."/>
            <person name="Bhattacharya S.S."/>
            <person name="Shirouzu T."/>
            <person name="Yoshinaga Y."/>
            <person name="Martin F.M."/>
            <person name="Grigoriev I.V."/>
            <person name="Hibbett D.S."/>
        </authorList>
    </citation>
    <scope>NUCLEOTIDE SEQUENCE [LARGE SCALE GENOMIC DNA]</scope>
    <source>
        <strain evidence="3 4">CBS 109695</strain>
    </source>
</reference>
<proteinExistence type="predicted"/>
<keyword evidence="1" id="KW-1133">Transmembrane helix</keyword>
<dbReference type="OrthoDB" id="3038990at2759"/>
<accession>A0A166P752</accession>
<keyword evidence="1" id="KW-0472">Membrane</keyword>
<name>A0A166P752_9AGAM</name>
<feature type="transmembrane region" description="Helical" evidence="1">
    <location>
        <begin position="118"/>
        <end position="138"/>
    </location>
</feature>
<dbReference type="Proteomes" id="UP000076532">
    <property type="component" value="Unassembled WGS sequence"/>
</dbReference>
<feature type="transmembrane region" description="Helical" evidence="1">
    <location>
        <begin position="83"/>
        <end position="106"/>
    </location>
</feature>
<dbReference type="EMBL" id="KV417518">
    <property type="protein sequence ID" value="KZP25787.1"/>
    <property type="molecule type" value="Genomic_DNA"/>
</dbReference>
<feature type="transmembrane region" description="Helical" evidence="1">
    <location>
        <begin position="217"/>
        <end position="235"/>
    </location>
</feature>
<protein>
    <recommendedName>
        <fullName evidence="2">DUF6533 domain-containing protein</fullName>
    </recommendedName>
</protein>
<evidence type="ECO:0000256" key="1">
    <source>
        <dbReference type="SAM" id="Phobius"/>
    </source>
</evidence>
<sequence length="293" mass="32503">MTSSIPPAVEAELFAARQEAYIFTASFVAYAYDWLLSAPEEVELVSKRGLTWPIAIYFASRLSECLHIVITGVIILAPVGDCVAIFIATGVFSTMSIATTSYLFLLRVRAVYLQSRPITIVFGGLWLTMIALVILANASTHVAHVPGTQFCTSTDTTYFSLQSISSFVNDSLIFLAISYRLASNSATELTWRSWALSIIKGKGLYHLSRSLMKTGQLYYTAIILFFFVNLIMIKSPLVPPVMHYALVNTYIAFTNIMACKIFRGTALMDDNPTTWNTERIQAALEIHAPHRVA</sequence>
<feature type="domain" description="DUF6533" evidence="2">
    <location>
        <begin position="21"/>
        <end position="61"/>
    </location>
</feature>